<feature type="domain" description="G-protein coupled receptors family 1 profile" evidence="10">
    <location>
        <begin position="1"/>
        <end position="50"/>
    </location>
</feature>
<protein>
    <recommendedName>
        <fullName evidence="10">G-protein coupled receptors family 1 profile domain-containing protein</fullName>
    </recommendedName>
</protein>
<evidence type="ECO:0000259" key="10">
    <source>
        <dbReference type="PROSITE" id="PS50262"/>
    </source>
</evidence>
<dbReference type="PROSITE" id="PS50262">
    <property type="entry name" value="G_PROTEIN_RECEP_F1_2"/>
    <property type="match status" value="1"/>
</dbReference>
<evidence type="ECO:0000256" key="4">
    <source>
        <dbReference type="ARBA" id="ARBA00022989"/>
    </source>
</evidence>
<sequence length="151" mass="17361">MLILGCFSICWLPYFIAVTCLKILGEIPSLLYEITFTMAMMNSSINPLIYAWKNSNFRKAFWCMIRCKSPNKNSPTEEYVTNHLPVISSMKRPTLTSIAKYADTTSNHTEFEMFDGKSHTEESKEWDQESTDNTTITTGSFTLPRDTHNHI</sequence>
<accession>A0AAW1IYK1</accession>
<keyword evidence="8" id="KW-0807">Transducer</keyword>
<evidence type="ECO:0000256" key="5">
    <source>
        <dbReference type="ARBA" id="ARBA00023040"/>
    </source>
</evidence>
<evidence type="ECO:0000256" key="3">
    <source>
        <dbReference type="ARBA" id="ARBA00022692"/>
    </source>
</evidence>
<keyword evidence="7" id="KW-0675">Receptor</keyword>
<evidence type="ECO:0000256" key="8">
    <source>
        <dbReference type="ARBA" id="ARBA00023224"/>
    </source>
</evidence>
<keyword evidence="3" id="KW-0812">Transmembrane</keyword>
<keyword evidence="12" id="KW-1185">Reference proteome</keyword>
<keyword evidence="5" id="KW-0297">G-protein coupled receptor</keyword>
<dbReference type="GO" id="GO:0005886">
    <property type="term" value="C:plasma membrane"/>
    <property type="evidence" value="ECO:0007669"/>
    <property type="project" value="UniProtKB-SubCell"/>
</dbReference>
<dbReference type="Proteomes" id="UP001458880">
    <property type="component" value="Unassembled WGS sequence"/>
</dbReference>
<comment type="caution">
    <text evidence="11">The sequence shown here is derived from an EMBL/GenBank/DDBJ whole genome shotgun (WGS) entry which is preliminary data.</text>
</comment>
<proteinExistence type="predicted"/>
<dbReference type="Gene3D" id="1.20.1070.10">
    <property type="entry name" value="Rhodopsin 7-helix transmembrane proteins"/>
    <property type="match status" value="1"/>
</dbReference>
<feature type="compositionally biased region" description="Basic and acidic residues" evidence="9">
    <location>
        <begin position="117"/>
        <end position="127"/>
    </location>
</feature>
<gene>
    <name evidence="11" type="ORF">QE152_g32590</name>
</gene>
<evidence type="ECO:0000256" key="1">
    <source>
        <dbReference type="ARBA" id="ARBA00004651"/>
    </source>
</evidence>
<evidence type="ECO:0000256" key="7">
    <source>
        <dbReference type="ARBA" id="ARBA00023170"/>
    </source>
</evidence>
<dbReference type="PANTHER" id="PTHR24228">
    <property type="entry name" value="B2 BRADYKININ RECEPTOR/ANGIOTENSIN II RECEPTOR"/>
    <property type="match status" value="1"/>
</dbReference>
<evidence type="ECO:0000256" key="2">
    <source>
        <dbReference type="ARBA" id="ARBA00022475"/>
    </source>
</evidence>
<dbReference type="EMBL" id="JASPKY010000482">
    <property type="protein sequence ID" value="KAK9695389.1"/>
    <property type="molecule type" value="Genomic_DNA"/>
</dbReference>
<dbReference type="InterPro" id="IPR017452">
    <property type="entry name" value="GPCR_Rhodpsn_7TM"/>
</dbReference>
<reference evidence="11 12" key="1">
    <citation type="journal article" date="2024" name="BMC Genomics">
        <title>De novo assembly and annotation of Popillia japonica's genome with initial clues to its potential as an invasive pest.</title>
        <authorList>
            <person name="Cucini C."/>
            <person name="Boschi S."/>
            <person name="Funari R."/>
            <person name="Cardaioli E."/>
            <person name="Iannotti N."/>
            <person name="Marturano G."/>
            <person name="Paoli F."/>
            <person name="Bruttini M."/>
            <person name="Carapelli A."/>
            <person name="Frati F."/>
            <person name="Nardi F."/>
        </authorList>
    </citation>
    <scope>NUCLEOTIDE SEQUENCE [LARGE SCALE GENOMIC DNA]</scope>
    <source>
        <strain evidence="11">DMR45628</strain>
    </source>
</reference>
<keyword evidence="4" id="KW-1133">Transmembrane helix</keyword>
<keyword evidence="2" id="KW-1003">Cell membrane</keyword>
<dbReference type="PANTHER" id="PTHR24228:SF59">
    <property type="entry name" value="NEUROPEPTIDE RECEPTOR 15"/>
    <property type="match status" value="1"/>
</dbReference>
<dbReference type="AlphaFoldDB" id="A0AAW1IYK1"/>
<feature type="region of interest" description="Disordered" evidence="9">
    <location>
        <begin position="117"/>
        <end position="151"/>
    </location>
</feature>
<keyword evidence="6" id="KW-0472">Membrane</keyword>
<evidence type="ECO:0000256" key="9">
    <source>
        <dbReference type="SAM" id="MobiDB-lite"/>
    </source>
</evidence>
<comment type="subcellular location">
    <subcellularLocation>
        <location evidence="1">Cell membrane</location>
        <topology evidence="1">Multi-pass membrane protein</topology>
    </subcellularLocation>
</comment>
<feature type="compositionally biased region" description="Polar residues" evidence="9">
    <location>
        <begin position="131"/>
        <end position="141"/>
    </location>
</feature>
<dbReference type="GO" id="GO:0004930">
    <property type="term" value="F:G protein-coupled receptor activity"/>
    <property type="evidence" value="ECO:0007669"/>
    <property type="project" value="UniProtKB-KW"/>
</dbReference>
<evidence type="ECO:0000313" key="12">
    <source>
        <dbReference type="Proteomes" id="UP001458880"/>
    </source>
</evidence>
<name>A0AAW1IYK1_POPJA</name>
<evidence type="ECO:0000256" key="6">
    <source>
        <dbReference type="ARBA" id="ARBA00023136"/>
    </source>
</evidence>
<organism evidence="11 12">
    <name type="scientific">Popillia japonica</name>
    <name type="common">Japanese beetle</name>
    <dbReference type="NCBI Taxonomy" id="7064"/>
    <lineage>
        <taxon>Eukaryota</taxon>
        <taxon>Metazoa</taxon>
        <taxon>Ecdysozoa</taxon>
        <taxon>Arthropoda</taxon>
        <taxon>Hexapoda</taxon>
        <taxon>Insecta</taxon>
        <taxon>Pterygota</taxon>
        <taxon>Neoptera</taxon>
        <taxon>Endopterygota</taxon>
        <taxon>Coleoptera</taxon>
        <taxon>Polyphaga</taxon>
        <taxon>Scarabaeiformia</taxon>
        <taxon>Scarabaeidae</taxon>
        <taxon>Rutelinae</taxon>
        <taxon>Popillia</taxon>
    </lineage>
</organism>
<dbReference type="SUPFAM" id="SSF81321">
    <property type="entry name" value="Family A G protein-coupled receptor-like"/>
    <property type="match status" value="1"/>
</dbReference>
<evidence type="ECO:0000313" key="11">
    <source>
        <dbReference type="EMBL" id="KAK9695389.1"/>
    </source>
</evidence>